<proteinExistence type="predicted"/>
<dbReference type="AlphaFoldDB" id="A0A1J1I6Q8"/>
<reference evidence="1 2" key="1">
    <citation type="submission" date="2015-04" db="EMBL/GenBank/DDBJ databases">
        <authorList>
            <person name="Syromyatnikov M.Y."/>
            <person name="Popov V.N."/>
        </authorList>
    </citation>
    <scope>NUCLEOTIDE SEQUENCE [LARGE SCALE GENOMIC DNA]</scope>
</reference>
<sequence>MPQLKATKFIINTAPLDFDGVAKSIASLLKEKKACAAYLLARTNYGMFTFFCEKPRYTIIHYIYLKTASMSFLHMNLCRNSSNPNL</sequence>
<accession>A0A1J1I6Q8</accession>
<evidence type="ECO:0000313" key="1">
    <source>
        <dbReference type="EMBL" id="CRK95252.1"/>
    </source>
</evidence>
<organism evidence="1 2">
    <name type="scientific">Clunio marinus</name>
    <dbReference type="NCBI Taxonomy" id="568069"/>
    <lineage>
        <taxon>Eukaryota</taxon>
        <taxon>Metazoa</taxon>
        <taxon>Ecdysozoa</taxon>
        <taxon>Arthropoda</taxon>
        <taxon>Hexapoda</taxon>
        <taxon>Insecta</taxon>
        <taxon>Pterygota</taxon>
        <taxon>Neoptera</taxon>
        <taxon>Endopterygota</taxon>
        <taxon>Diptera</taxon>
        <taxon>Nematocera</taxon>
        <taxon>Chironomoidea</taxon>
        <taxon>Chironomidae</taxon>
        <taxon>Clunio</taxon>
    </lineage>
</organism>
<dbReference type="Proteomes" id="UP000183832">
    <property type="component" value="Unassembled WGS sequence"/>
</dbReference>
<dbReference type="EMBL" id="CVRI01000041">
    <property type="protein sequence ID" value="CRK95252.1"/>
    <property type="molecule type" value="Genomic_DNA"/>
</dbReference>
<evidence type="ECO:0000313" key="2">
    <source>
        <dbReference type="Proteomes" id="UP000183832"/>
    </source>
</evidence>
<keyword evidence="2" id="KW-1185">Reference proteome</keyword>
<name>A0A1J1I6Q8_9DIPT</name>
<gene>
    <name evidence="1" type="ORF">CLUMA_CG008725</name>
</gene>
<protein>
    <submittedName>
        <fullName evidence="1">CLUMA_CG008725, isoform A</fullName>
    </submittedName>
</protein>